<protein>
    <recommendedName>
        <fullName evidence="10">Dynein axonemal intermediate chain 4</fullName>
    </recommendedName>
    <alternativeName>
        <fullName evidence="11">WD repeat-containing protein 78</fullName>
    </alternativeName>
</protein>
<dbReference type="SMART" id="SM00320">
    <property type="entry name" value="WD40"/>
    <property type="match status" value="6"/>
</dbReference>
<feature type="region of interest" description="Disordered" evidence="13">
    <location>
        <begin position="280"/>
        <end position="317"/>
    </location>
</feature>
<evidence type="ECO:0000256" key="8">
    <source>
        <dbReference type="ARBA" id="ARBA00023273"/>
    </source>
</evidence>
<evidence type="ECO:0000313" key="14">
    <source>
        <dbReference type="EMBL" id="TDH09812.1"/>
    </source>
</evidence>
<dbReference type="EMBL" id="SCKG01000008">
    <property type="protein sequence ID" value="TDH09812.1"/>
    <property type="molecule type" value="Genomic_DNA"/>
</dbReference>
<evidence type="ECO:0000256" key="10">
    <source>
        <dbReference type="ARBA" id="ARBA00040002"/>
    </source>
</evidence>
<dbReference type="InterPro" id="IPR001680">
    <property type="entry name" value="WD40_rpt"/>
</dbReference>
<proteinExistence type="predicted"/>
<keyword evidence="4" id="KW-0677">Repeat</keyword>
<feature type="repeat" description="WD" evidence="12">
    <location>
        <begin position="627"/>
        <end position="660"/>
    </location>
</feature>
<evidence type="ECO:0000256" key="3">
    <source>
        <dbReference type="ARBA" id="ARBA00022574"/>
    </source>
</evidence>
<evidence type="ECO:0000256" key="13">
    <source>
        <dbReference type="SAM" id="MobiDB-lite"/>
    </source>
</evidence>
<dbReference type="Gene3D" id="2.130.10.10">
    <property type="entry name" value="YVTN repeat-like/Quinoprotein amine dehydrogenase"/>
    <property type="match status" value="1"/>
</dbReference>
<dbReference type="AlphaFoldDB" id="A0A484D3J0"/>
<dbReference type="PANTHER" id="PTHR12442">
    <property type="entry name" value="DYNEIN INTERMEDIATE CHAIN"/>
    <property type="match status" value="1"/>
</dbReference>
<sequence length="773" mass="85833">MKKSSKVFNSSSRAMNTSVAGVHQVSQSSRHKWSFAGSQTRRSSILVGGSNRKRNILDRNASQAPRRPVRVLDNDGNDVTPLPLYHAEPGDMPSKPGRFLDEIFSNSESDHLKSTSSFNMRSFSSFMGSSLPSSLSTTASMTKGTEDSVPKLDIPIIPPPPCGQRKRDNVKQHVTEEMLDDVVDVYLAQTDTFSLFDMPPLVFMSEDAEDTKAIKERNLQYAELCKNRMGNDKYVERSMQTFNGALKEKQIQTDKIVMVDEGTFATIWDIYDSFCDQNKNPKSGKANNPETTVNTSKGQEKRGEKSSSSVSIGSTIGSEMETCRSSLNAESNLELIMLTESFQHSLLVMERSIVANLFQPKLAAYRQLPIIKDPDSTVKPGTEEKGEEGEESSSSPTLERLWAFSCELTRGLNITCMVWNKENPDLLAVAYGDCDSTNQKPSLICCWSLKNPMWPERVFHCPSCVTSLDFSANNPNQLAVGMYDGTIAIYSVRSRNNIHCIANSSECSKRHLKPVWQVNWSKQEITLSGEDRVEALIAVSADGRITKWLLCSNGLECIDLMKLKKTQTSKKKAVESKKKTEHMGSALTPGLCIDFHPTDSSMYLVGTWEGLIQKCSVSNSHNVLETYQNHFCPVNSIEWSPFSPDVFLSCSSDWTIQLWKQEHLTPVLSFTSPQRAVNAVRWSPNWSTIFAAINGLQVEIWDLNLSVLHPTIVHQAAPDVTVTSVLFARGTDCVLVGDSEGQVTVYQLKNLSVGQGKQVDSLEDIIGSAVSNF</sequence>
<comment type="subcellular location">
    <subcellularLocation>
        <location evidence="1">Cytoplasm</location>
        <location evidence="1">Cytoskeleton</location>
        <location evidence="1">Flagellum axoneme</location>
    </subcellularLocation>
    <subcellularLocation>
        <location evidence="9">Dynein axonemal particle</location>
    </subcellularLocation>
</comment>
<dbReference type="FunFam" id="2.130.10.10:FF:001248">
    <property type="entry name" value="WD repeat domain 78"/>
    <property type="match status" value="1"/>
</dbReference>
<keyword evidence="5" id="KW-0282">Flagellum</keyword>
<dbReference type="GO" id="GO:0045504">
    <property type="term" value="F:dynein heavy chain binding"/>
    <property type="evidence" value="ECO:0007669"/>
    <property type="project" value="TreeGrafter"/>
</dbReference>
<dbReference type="GO" id="GO:0045503">
    <property type="term" value="F:dynein light chain binding"/>
    <property type="evidence" value="ECO:0007669"/>
    <property type="project" value="TreeGrafter"/>
</dbReference>
<evidence type="ECO:0000256" key="6">
    <source>
        <dbReference type="ARBA" id="ARBA00023069"/>
    </source>
</evidence>
<evidence type="ECO:0000256" key="2">
    <source>
        <dbReference type="ARBA" id="ARBA00022490"/>
    </source>
</evidence>
<keyword evidence="3 12" id="KW-0853">WD repeat</keyword>
<keyword evidence="2" id="KW-0963">Cytoplasm</keyword>
<dbReference type="InterPro" id="IPR050687">
    <property type="entry name" value="Dynein_IC"/>
</dbReference>
<dbReference type="GO" id="GO:0005858">
    <property type="term" value="C:axonemal dynein complex"/>
    <property type="evidence" value="ECO:0007669"/>
    <property type="project" value="TreeGrafter"/>
</dbReference>
<dbReference type="InterPro" id="IPR036322">
    <property type="entry name" value="WD40_repeat_dom_sf"/>
</dbReference>
<keyword evidence="8" id="KW-0966">Cell projection</keyword>
<dbReference type="STRING" id="8167.A0A484D3J0"/>
<dbReference type="InterPro" id="IPR015943">
    <property type="entry name" value="WD40/YVTN_repeat-like_dom_sf"/>
</dbReference>
<accession>A0A484D3J0</accession>
<dbReference type="PANTHER" id="PTHR12442:SF12">
    <property type="entry name" value="DYNEIN AXONEMAL INTERMEDIATE CHAIN 4"/>
    <property type="match status" value="1"/>
</dbReference>
<evidence type="ECO:0000256" key="9">
    <source>
        <dbReference type="ARBA" id="ARBA00024190"/>
    </source>
</evidence>
<dbReference type="PROSITE" id="PS50082">
    <property type="entry name" value="WD_REPEATS_2"/>
    <property type="match status" value="1"/>
</dbReference>
<evidence type="ECO:0000256" key="11">
    <source>
        <dbReference type="ARBA" id="ARBA00041557"/>
    </source>
</evidence>
<feature type="compositionally biased region" description="Polar residues" evidence="13">
    <location>
        <begin position="280"/>
        <end position="297"/>
    </location>
</feature>
<feature type="compositionally biased region" description="Basic and acidic residues" evidence="13">
    <location>
        <begin position="373"/>
        <end position="384"/>
    </location>
</feature>
<keyword evidence="6" id="KW-0969">Cilium</keyword>
<feature type="region of interest" description="Disordered" evidence="13">
    <location>
        <begin position="373"/>
        <end position="396"/>
    </location>
</feature>
<evidence type="ECO:0000256" key="5">
    <source>
        <dbReference type="ARBA" id="ARBA00022846"/>
    </source>
</evidence>
<dbReference type="Pfam" id="PF00400">
    <property type="entry name" value="WD40"/>
    <property type="match status" value="2"/>
</dbReference>
<feature type="region of interest" description="Disordered" evidence="13">
    <location>
        <begin position="137"/>
        <end position="167"/>
    </location>
</feature>
<reference evidence="14 15" key="1">
    <citation type="submission" date="2019-01" db="EMBL/GenBank/DDBJ databases">
        <title>A chromosome-scale genome assembly of the yellow perch, Perca flavescens.</title>
        <authorList>
            <person name="Feron R."/>
            <person name="Morvezen R."/>
            <person name="Bestin A."/>
            <person name="Haffray P."/>
            <person name="Klopp C."/>
            <person name="Zahm M."/>
            <person name="Cabau C."/>
            <person name="Roques C."/>
            <person name="Donnadieu C."/>
            <person name="Bouchez O."/>
            <person name="Christie M."/>
            <person name="Larson W."/>
            <person name="Guiguen Y."/>
        </authorList>
    </citation>
    <scope>NUCLEOTIDE SEQUENCE [LARGE SCALE GENOMIC DNA]</scope>
    <source>
        <strain evidence="14">YP-PL-M2</strain>
        <tissue evidence="14">Blood</tissue>
    </source>
</reference>
<feature type="compositionally biased region" description="Low complexity" evidence="13">
    <location>
        <begin position="306"/>
        <end position="317"/>
    </location>
</feature>
<evidence type="ECO:0000256" key="12">
    <source>
        <dbReference type="PROSITE-ProRule" id="PRU00221"/>
    </source>
</evidence>
<keyword evidence="7" id="KW-0206">Cytoskeleton</keyword>
<dbReference type="SUPFAM" id="SSF50978">
    <property type="entry name" value="WD40 repeat-like"/>
    <property type="match status" value="1"/>
</dbReference>
<dbReference type="Proteomes" id="UP000295070">
    <property type="component" value="Chromosome 8"/>
</dbReference>
<evidence type="ECO:0000256" key="7">
    <source>
        <dbReference type="ARBA" id="ARBA00023212"/>
    </source>
</evidence>
<gene>
    <name evidence="14" type="ORF">EPR50_G00090730</name>
</gene>
<feature type="region of interest" description="Disordered" evidence="13">
    <location>
        <begin position="1"/>
        <end position="77"/>
    </location>
</feature>
<comment type="caution">
    <text evidence="14">The sequence shown here is derived from an EMBL/GenBank/DDBJ whole genome shotgun (WGS) entry which is preliminary data.</text>
</comment>
<evidence type="ECO:0000313" key="15">
    <source>
        <dbReference type="Proteomes" id="UP000295070"/>
    </source>
</evidence>
<dbReference type="GO" id="GO:0120293">
    <property type="term" value="C:dynein axonemal particle"/>
    <property type="evidence" value="ECO:0007669"/>
    <property type="project" value="UniProtKB-SubCell"/>
</dbReference>
<dbReference type="GO" id="GO:0003341">
    <property type="term" value="P:cilium movement"/>
    <property type="evidence" value="ECO:0007669"/>
    <property type="project" value="TreeGrafter"/>
</dbReference>
<evidence type="ECO:0000256" key="4">
    <source>
        <dbReference type="ARBA" id="ARBA00022737"/>
    </source>
</evidence>
<feature type="compositionally biased region" description="Polar residues" evidence="13">
    <location>
        <begin position="1"/>
        <end position="28"/>
    </location>
</feature>
<organism evidence="14 15">
    <name type="scientific">Perca flavescens</name>
    <name type="common">American yellow perch</name>
    <name type="synonym">Morone flavescens</name>
    <dbReference type="NCBI Taxonomy" id="8167"/>
    <lineage>
        <taxon>Eukaryota</taxon>
        <taxon>Metazoa</taxon>
        <taxon>Chordata</taxon>
        <taxon>Craniata</taxon>
        <taxon>Vertebrata</taxon>
        <taxon>Euteleostomi</taxon>
        <taxon>Actinopterygii</taxon>
        <taxon>Neopterygii</taxon>
        <taxon>Teleostei</taxon>
        <taxon>Neoteleostei</taxon>
        <taxon>Acanthomorphata</taxon>
        <taxon>Eupercaria</taxon>
        <taxon>Perciformes</taxon>
        <taxon>Percoidei</taxon>
        <taxon>Percidae</taxon>
        <taxon>Percinae</taxon>
        <taxon>Perca</taxon>
    </lineage>
</organism>
<evidence type="ECO:0000256" key="1">
    <source>
        <dbReference type="ARBA" id="ARBA00004611"/>
    </source>
</evidence>
<keyword evidence="15" id="KW-1185">Reference proteome</keyword>
<name>A0A484D3J0_PERFV</name>